<gene>
    <name evidence="2" type="ORF">BHE75_02559</name>
</gene>
<name>A0A1S1HGE8_9SPHN</name>
<accession>A0A1S1HGE8</accession>
<dbReference type="Proteomes" id="UP000179467">
    <property type="component" value="Unassembled WGS sequence"/>
</dbReference>
<proteinExistence type="predicted"/>
<sequence>MLARLRPLAAAAGITRLADLTGLDRIGLPVFQAVRPMARSLAVSMGKGAHPAIARISALVESIELHRAETIEGDGNFRSARAHEAALWERVPMAPGQPGLFDCDRPREWLAGHDLVGGGGMAVPLEMVSMDLVRDVAPDIRQSSNGLASGADRDEAIVAALLELLEREGRARWLERPHAAKRATRIALGAIPDRRIRAALARVARAGLRLMAWDIGEGIGVPAYYCALVEMDRAATLVLPPGAGSACHPDPAAALMAAIGEAAQARIMFIAGARDDLEDEDYRDPAGKRLGIAKETLAFEPDGARPFPAGPPWVAGDAVELRDRLTERCRNAGADAIVCVDLGGGASGLATVKLLAPGFGDHERPSAFA</sequence>
<evidence type="ECO:0000259" key="1">
    <source>
        <dbReference type="PROSITE" id="PS51664"/>
    </source>
</evidence>
<reference evidence="2 3" key="1">
    <citation type="submission" date="2016-09" db="EMBL/GenBank/DDBJ databases">
        <title>Metabolic pathway, cell adaptation mechanisms and a novel monoxygenase revealed through proteogenomic-transcription analysis of a Sphingomonas haloaromaticamans strain degrading the fungicide ortho-phenylphenol.</title>
        <authorList>
            <person name="Perruchon C."/>
            <person name="Papadopoulou E.S."/>
            <person name="Rousidou C."/>
            <person name="Vasileiadis S."/>
            <person name="Tanou G."/>
            <person name="Amoutzias G."/>
            <person name="Molassiotis A."/>
            <person name="Karpouzas D.G."/>
        </authorList>
    </citation>
    <scope>NUCLEOTIDE SEQUENCE [LARGE SCALE GENOMIC DNA]</scope>
    <source>
        <strain evidence="2 3">P3</strain>
    </source>
</reference>
<dbReference type="NCBIfam" id="TIGR00702">
    <property type="entry name" value="YcaO-type kinase domain"/>
    <property type="match status" value="1"/>
</dbReference>
<evidence type="ECO:0000313" key="3">
    <source>
        <dbReference type="Proteomes" id="UP000179467"/>
    </source>
</evidence>
<dbReference type="PROSITE" id="PS51664">
    <property type="entry name" value="YCAO"/>
    <property type="match status" value="1"/>
</dbReference>
<dbReference type="PANTHER" id="PTHR37809">
    <property type="entry name" value="RIBOSOMAL PROTEIN S12 METHYLTHIOTRANSFERASE ACCESSORY FACTOR YCAO"/>
    <property type="match status" value="1"/>
</dbReference>
<feature type="domain" description="YcaO" evidence="1">
    <location>
        <begin position="46"/>
        <end position="369"/>
    </location>
</feature>
<dbReference type="Pfam" id="PF02624">
    <property type="entry name" value="YcaO"/>
    <property type="match status" value="1"/>
</dbReference>
<dbReference type="Gene3D" id="3.30.160.660">
    <property type="match status" value="1"/>
</dbReference>
<evidence type="ECO:0000313" key="2">
    <source>
        <dbReference type="EMBL" id="OHT20561.1"/>
    </source>
</evidence>
<dbReference type="InterPro" id="IPR003776">
    <property type="entry name" value="YcaO-like_dom"/>
</dbReference>
<dbReference type="AlphaFoldDB" id="A0A1S1HGE8"/>
<protein>
    <submittedName>
        <fullName evidence="2">YcaO-like family protein</fullName>
    </submittedName>
</protein>
<comment type="caution">
    <text evidence="2">The sequence shown here is derived from an EMBL/GenBank/DDBJ whole genome shotgun (WGS) entry which is preliminary data.</text>
</comment>
<organism evidence="2 3">
    <name type="scientific">Edaphosphingomonas haloaromaticamans</name>
    <dbReference type="NCBI Taxonomy" id="653954"/>
    <lineage>
        <taxon>Bacteria</taxon>
        <taxon>Pseudomonadati</taxon>
        <taxon>Pseudomonadota</taxon>
        <taxon>Alphaproteobacteria</taxon>
        <taxon>Sphingomonadales</taxon>
        <taxon>Rhizorhabdaceae</taxon>
        <taxon>Edaphosphingomonas</taxon>
    </lineage>
</organism>
<dbReference type="EMBL" id="MIPT01000001">
    <property type="protein sequence ID" value="OHT20561.1"/>
    <property type="molecule type" value="Genomic_DNA"/>
</dbReference>
<keyword evidence="3" id="KW-1185">Reference proteome</keyword>
<dbReference type="PANTHER" id="PTHR37809:SF1">
    <property type="entry name" value="RIBOSOMAL PROTEIN S12 METHYLTHIOTRANSFERASE ACCESSORY FACTOR YCAO"/>
    <property type="match status" value="1"/>
</dbReference>